<name>J8TJP0_GAET3</name>
<dbReference type="EMBL" id="GL385730">
    <property type="protein sequence ID" value="EJT68041.1"/>
    <property type="molecule type" value="Genomic_DNA"/>
</dbReference>
<dbReference type="AlphaFoldDB" id="J8TJP0"/>
<reference evidence="3" key="1">
    <citation type="submission" date="2010-07" db="EMBL/GenBank/DDBJ databases">
        <title>The genome sequence of Gaeumannomyces graminis var. tritici strain R3-111a-1.</title>
        <authorList>
            <consortium name="The Broad Institute Genome Sequencing Platform"/>
            <person name="Ma L.-J."/>
            <person name="Dead R."/>
            <person name="Young S."/>
            <person name="Zeng Q."/>
            <person name="Koehrsen M."/>
            <person name="Alvarado L."/>
            <person name="Berlin A."/>
            <person name="Chapman S.B."/>
            <person name="Chen Z."/>
            <person name="Freedman E."/>
            <person name="Gellesch M."/>
            <person name="Goldberg J."/>
            <person name="Griggs A."/>
            <person name="Gujja S."/>
            <person name="Heilman E.R."/>
            <person name="Heiman D."/>
            <person name="Hepburn T."/>
            <person name="Howarth C."/>
            <person name="Jen D."/>
            <person name="Larson L."/>
            <person name="Mehta T."/>
            <person name="Neiman D."/>
            <person name="Pearson M."/>
            <person name="Roberts A."/>
            <person name="Saif S."/>
            <person name="Shea T."/>
            <person name="Shenoy N."/>
            <person name="Sisk P."/>
            <person name="Stolte C."/>
            <person name="Sykes S."/>
            <person name="Walk T."/>
            <person name="White J."/>
            <person name="Yandava C."/>
            <person name="Haas B."/>
            <person name="Nusbaum C."/>
            <person name="Birren B."/>
        </authorList>
    </citation>
    <scope>NUCLEOTIDE SEQUENCE [LARGE SCALE GENOMIC DNA]</scope>
    <source>
        <strain evidence="3">R3-111a-1</strain>
    </source>
</reference>
<proteinExistence type="predicted"/>
<reference evidence="1" key="3">
    <citation type="submission" date="2010-09" db="EMBL/GenBank/DDBJ databases">
        <title>Annotation of Gaeumannomyces graminis var. tritici R3-111a-1.</title>
        <authorList>
            <consortium name="The Broad Institute Genome Sequencing Platform"/>
            <person name="Ma L.-J."/>
            <person name="Dead R."/>
            <person name="Young S.K."/>
            <person name="Zeng Q."/>
            <person name="Gargeya S."/>
            <person name="Fitzgerald M."/>
            <person name="Haas B."/>
            <person name="Abouelleil A."/>
            <person name="Alvarado L."/>
            <person name="Arachchi H.M."/>
            <person name="Berlin A."/>
            <person name="Brown A."/>
            <person name="Chapman S.B."/>
            <person name="Chen Z."/>
            <person name="Dunbar C."/>
            <person name="Freedman E."/>
            <person name="Gearin G."/>
            <person name="Gellesch M."/>
            <person name="Goldberg J."/>
            <person name="Griggs A."/>
            <person name="Gujja S."/>
            <person name="Heiman D."/>
            <person name="Howarth C."/>
            <person name="Larson L."/>
            <person name="Lui A."/>
            <person name="MacDonald P.J.P."/>
            <person name="Mehta T."/>
            <person name="Montmayeur A."/>
            <person name="Murphy C."/>
            <person name="Neiman D."/>
            <person name="Pearson M."/>
            <person name="Priest M."/>
            <person name="Roberts A."/>
            <person name="Saif S."/>
            <person name="Shea T."/>
            <person name="Shenoy N."/>
            <person name="Sisk P."/>
            <person name="Stolte C."/>
            <person name="Sykes S."/>
            <person name="Yandava C."/>
            <person name="Wortman J."/>
            <person name="Nusbaum C."/>
            <person name="Birren B."/>
        </authorList>
    </citation>
    <scope>NUCLEOTIDE SEQUENCE</scope>
    <source>
        <strain evidence="1">R3-111a-1</strain>
    </source>
</reference>
<reference evidence="1" key="2">
    <citation type="submission" date="2010-07" db="EMBL/GenBank/DDBJ databases">
        <authorList>
            <consortium name="The Broad Institute Genome Sequencing Platform"/>
            <consortium name="Broad Institute Genome Sequencing Center for Infectious Disease"/>
            <person name="Ma L.-J."/>
            <person name="Dead R."/>
            <person name="Young S."/>
            <person name="Zeng Q."/>
            <person name="Koehrsen M."/>
            <person name="Alvarado L."/>
            <person name="Berlin A."/>
            <person name="Chapman S.B."/>
            <person name="Chen Z."/>
            <person name="Freedman E."/>
            <person name="Gellesch M."/>
            <person name="Goldberg J."/>
            <person name="Griggs A."/>
            <person name="Gujja S."/>
            <person name="Heilman E.R."/>
            <person name="Heiman D."/>
            <person name="Hepburn T."/>
            <person name="Howarth C."/>
            <person name="Jen D."/>
            <person name="Larson L."/>
            <person name="Mehta T."/>
            <person name="Neiman D."/>
            <person name="Pearson M."/>
            <person name="Roberts A."/>
            <person name="Saif S."/>
            <person name="Shea T."/>
            <person name="Shenoy N."/>
            <person name="Sisk P."/>
            <person name="Stolte C."/>
            <person name="Sykes S."/>
            <person name="Walk T."/>
            <person name="White J."/>
            <person name="Yandava C."/>
            <person name="Haas B."/>
            <person name="Nusbaum C."/>
            <person name="Birren B."/>
        </authorList>
    </citation>
    <scope>NUCLEOTIDE SEQUENCE</scope>
    <source>
        <strain evidence="1">R3-111a-1</strain>
    </source>
</reference>
<dbReference type="VEuPathDB" id="FungiDB:GGTG_14380"/>
<sequence length="53" mass="5965">MVPRETGALFVYREISLREGKAVSLEVAWLDSAVQAADRWRCAKKKSSIICQP</sequence>
<reference evidence="2" key="4">
    <citation type="journal article" date="2015" name="G3 (Bethesda)">
        <title>Genome sequences of three phytopathogenic species of the Magnaporthaceae family of fungi.</title>
        <authorList>
            <person name="Okagaki L.H."/>
            <person name="Nunes C.C."/>
            <person name="Sailsbery J."/>
            <person name="Clay B."/>
            <person name="Brown D."/>
            <person name="John T."/>
            <person name="Oh Y."/>
            <person name="Young N."/>
            <person name="Fitzgerald M."/>
            <person name="Haas B.J."/>
            <person name="Zeng Q."/>
            <person name="Young S."/>
            <person name="Adiconis X."/>
            <person name="Fan L."/>
            <person name="Levin J.Z."/>
            <person name="Mitchell T.K."/>
            <person name="Okubara P.A."/>
            <person name="Farman M.L."/>
            <person name="Kohn L.M."/>
            <person name="Birren B."/>
            <person name="Ma L.-J."/>
            <person name="Dean R.A."/>
        </authorList>
    </citation>
    <scope>NUCLEOTIDE SEQUENCE</scope>
    <source>
        <strain evidence="2">R3-111a-1</strain>
    </source>
</reference>
<dbReference type="RefSeq" id="XP_009230571.1">
    <property type="nucleotide sequence ID" value="XM_009232307.1"/>
</dbReference>
<organism evidence="1">
    <name type="scientific">Gaeumannomyces tritici (strain R3-111a-1)</name>
    <name type="common">Wheat and barley take-all root rot fungus</name>
    <name type="synonym">Gaeumannomyces graminis var. tritici</name>
    <dbReference type="NCBI Taxonomy" id="644352"/>
    <lineage>
        <taxon>Eukaryota</taxon>
        <taxon>Fungi</taxon>
        <taxon>Dikarya</taxon>
        <taxon>Ascomycota</taxon>
        <taxon>Pezizomycotina</taxon>
        <taxon>Sordariomycetes</taxon>
        <taxon>Sordariomycetidae</taxon>
        <taxon>Magnaporthales</taxon>
        <taxon>Magnaporthaceae</taxon>
        <taxon>Gaeumannomyces</taxon>
    </lineage>
</organism>
<keyword evidence="3" id="KW-1185">Reference proteome</keyword>
<accession>J8TJP0</accession>
<protein>
    <submittedName>
        <fullName evidence="1 2">Uncharacterized protein</fullName>
    </submittedName>
</protein>
<dbReference type="GeneID" id="20354838"/>
<evidence type="ECO:0000313" key="1">
    <source>
        <dbReference type="EMBL" id="EJT68041.1"/>
    </source>
</evidence>
<evidence type="ECO:0000313" key="2">
    <source>
        <dbReference type="EnsemblFungi" id="EJT68041"/>
    </source>
</evidence>
<feature type="non-terminal residue" evidence="1">
    <location>
        <position position="53"/>
    </location>
</feature>
<reference evidence="2" key="5">
    <citation type="submission" date="2018-04" db="UniProtKB">
        <authorList>
            <consortium name="EnsemblFungi"/>
        </authorList>
    </citation>
    <scope>IDENTIFICATION</scope>
    <source>
        <strain evidence="2">R3-111a-1</strain>
    </source>
</reference>
<gene>
    <name evidence="2" type="primary">20354838</name>
    <name evidence="1" type="ORF">GGTG_14380</name>
</gene>
<dbReference type="Proteomes" id="UP000006039">
    <property type="component" value="Unassembled WGS sequence"/>
</dbReference>
<evidence type="ECO:0000313" key="3">
    <source>
        <dbReference type="Proteomes" id="UP000006039"/>
    </source>
</evidence>
<dbReference type="EnsemblFungi" id="EJT68041">
    <property type="protein sequence ID" value="EJT68041"/>
    <property type="gene ID" value="GGTG_14380"/>
</dbReference>